<accession>A0A1I2EMX9</accession>
<evidence type="ECO:0000313" key="2">
    <source>
        <dbReference type="EMBL" id="SFE94215.1"/>
    </source>
</evidence>
<dbReference type="InterPro" id="IPR026816">
    <property type="entry name" value="Flavodoxin_dom"/>
</dbReference>
<sequence length="211" mass="21966">MTADPAVATRQPVGLSPRWRFRSGTAPAFGAGGGGPRVLVAFASRHGATREIAAALARWLPECQDGQRAGVSAVLAPVERGPDPAAFDAVVLGSALYAGEWLKPARRYVGAVASELRARPTWLFSSGLAGGSTALLQDGDDARWIGDSIGALAHRVFPGRVERRVLSAAEQHAWPAGPGVAGDFRDWPAVRAWAGEIATQLAARQAAPMAG</sequence>
<feature type="domain" description="Flavodoxin" evidence="1">
    <location>
        <begin position="39"/>
        <end position="130"/>
    </location>
</feature>
<dbReference type="Proteomes" id="UP000198589">
    <property type="component" value="Unassembled WGS sequence"/>
</dbReference>
<organism evidence="2 3">
    <name type="scientific">Blastococcus tunisiensis</name>
    <dbReference type="NCBI Taxonomy" id="1798228"/>
    <lineage>
        <taxon>Bacteria</taxon>
        <taxon>Bacillati</taxon>
        <taxon>Actinomycetota</taxon>
        <taxon>Actinomycetes</taxon>
        <taxon>Geodermatophilales</taxon>
        <taxon>Geodermatophilaceae</taxon>
        <taxon>Blastococcus</taxon>
    </lineage>
</organism>
<reference evidence="3" key="1">
    <citation type="submission" date="2016-10" db="EMBL/GenBank/DDBJ databases">
        <authorList>
            <person name="Varghese N."/>
            <person name="Submissions S."/>
        </authorList>
    </citation>
    <scope>NUCLEOTIDE SEQUENCE [LARGE SCALE GENOMIC DNA]</scope>
    <source>
        <strain evidence="3">DSM 46838</strain>
    </source>
</reference>
<dbReference type="Gene3D" id="3.40.50.360">
    <property type="match status" value="1"/>
</dbReference>
<name>A0A1I2EMX9_9ACTN</name>
<dbReference type="AlphaFoldDB" id="A0A1I2EMX9"/>
<dbReference type="InterPro" id="IPR029039">
    <property type="entry name" value="Flavoprotein-like_sf"/>
</dbReference>
<evidence type="ECO:0000259" key="1">
    <source>
        <dbReference type="Pfam" id="PF12724"/>
    </source>
</evidence>
<keyword evidence="3" id="KW-1185">Reference proteome</keyword>
<protein>
    <submittedName>
        <fullName evidence="2">Menaquinone-dependent protoporphyrinogen oxidase</fullName>
    </submittedName>
</protein>
<dbReference type="RefSeq" id="WP_175527226.1">
    <property type="nucleotide sequence ID" value="NZ_FOND01000007.1"/>
</dbReference>
<dbReference type="Pfam" id="PF12724">
    <property type="entry name" value="Flavodoxin_5"/>
    <property type="match status" value="1"/>
</dbReference>
<dbReference type="SUPFAM" id="SSF52218">
    <property type="entry name" value="Flavoproteins"/>
    <property type="match status" value="1"/>
</dbReference>
<evidence type="ECO:0000313" key="3">
    <source>
        <dbReference type="Proteomes" id="UP000198589"/>
    </source>
</evidence>
<proteinExistence type="predicted"/>
<gene>
    <name evidence="2" type="ORF">SAMN05216574_107125</name>
</gene>
<dbReference type="STRING" id="1798228.SAMN05216574_107125"/>
<dbReference type="EMBL" id="FOND01000007">
    <property type="protein sequence ID" value="SFE94215.1"/>
    <property type="molecule type" value="Genomic_DNA"/>
</dbReference>